<dbReference type="STRING" id="1298598.JCM21714_3585"/>
<dbReference type="AlphaFoldDB" id="W4VNX1"/>
<evidence type="ECO:0000256" key="1">
    <source>
        <dbReference type="SAM" id="Phobius"/>
    </source>
</evidence>
<gene>
    <name evidence="2" type="ORF">JCM21714_3585</name>
</gene>
<dbReference type="EMBL" id="BAVS01000024">
    <property type="protein sequence ID" value="GAE94429.1"/>
    <property type="molecule type" value="Genomic_DNA"/>
</dbReference>
<organism evidence="2 3">
    <name type="scientific">Gracilibacillus boraciitolerans JCM 21714</name>
    <dbReference type="NCBI Taxonomy" id="1298598"/>
    <lineage>
        <taxon>Bacteria</taxon>
        <taxon>Bacillati</taxon>
        <taxon>Bacillota</taxon>
        <taxon>Bacilli</taxon>
        <taxon>Bacillales</taxon>
        <taxon>Bacillaceae</taxon>
        <taxon>Gracilibacillus</taxon>
    </lineage>
</organism>
<feature type="transmembrane region" description="Helical" evidence="1">
    <location>
        <begin position="18"/>
        <end position="39"/>
    </location>
</feature>
<feature type="transmembrane region" description="Helical" evidence="1">
    <location>
        <begin position="108"/>
        <end position="128"/>
    </location>
</feature>
<dbReference type="eggNOG" id="COG3559">
    <property type="taxonomic scope" value="Bacteria"/>
</dbReference>
<accession>W4VNX1</accession>
<sequence length="205" mass="23244">MVKQMLGSDPEYTLTEQFITMLMVVLAILATVPAILIFLKIRGEEKKERNEHLLTRGVSRYQLLAHYFILAIVIGVLSLFLAIFGLWMTATNVMVDPIPLTNLLKAGMAYIPAMLIILILATFLFGFLPRWTPLVWMYLVYSFFTVYLGGLLDMPAWVANISSFSHIPQLPVEEFSWKPIEVLLVICIISAILSFIGYRKRDALG</sequence>
<feature type="transmembrane region" description="Helical" evidence="1">
    <location>
        <begin position="179"/>
        <end position="198"/>
    </location>
</feature>
<evidence type="ECO:0000313" key="3">
    <source>
        <dbReference type="Proteomes" id="UP000019102"/>
    </source>
</evidence>
<comment type="caution">
    <text evidence="2">The sequence shown here is derived from an EMBL/GenBank/DDBJ whole genome shotgun (WGS) entry which is preliminary data.</text>
</comment>
<keyword evidence="1" id="KW-1133">Transmembrane helix</keyword>
<keyword evidence="1" id="KW-0472">Membrane</keyword>
<dbReference type="RefSeq" id="WP_235182852.1">
    <property type="nucleotide sequence ID" value="NZ_BAVS01000024.1"/>
</dbReference>
<feature type="transmembrane region" description="Helical" evidence="1">
    <location>
        <begin position="135"/>
        <end position="159"/>
    </location>
</feature>
<reference evidence="2 3" key="1">
    <citation type="journal article" date="2014" name="Genome Announc.">
        <title>Draft Genome Sequence of the Boron-Tolerant and Moderately Halotolerant Bacterium Gracilibacillus boraciitolerans JCM 21714T.</title>
        <authorList>
            <person name="Ahmed I."/>
            <person name="Oshima K."/>
            <person name="Suda W."/>
            <person name="Kitamura K."/>
            <person name="Iida T."/>
            <person name="Ohmori Y."/>
            <person name="Fujiwara T."/>
            <person name="Hattori M."/>
            <person name="Ohkuma M."/>
        </authorList>
    </citation>
    <scope>NUCLEOTIDE SEQUENCE [LARGE SCALE GENOMIC DNA]</scope>
    <source>
        <strain evidence="2 3">JCM 21714</strain>
    </source>
</reference>
<feature type="transmembrane region" description="Helical" evidence="1">
    <location>
        <begin position="64"/>
        <end position="88"/>
    </location>
</feature>
<evidence type="ECO:0000313" key="2">
    <source>
        <dbReference type="EMBL" id="GAE94429.1"/>
    </source>
</evidence>
<keyword evidence="3" id="KW-1185">Reference proteome</keyword>
<keyword evidence="1" id="KW-0812">Transmembrane</keyword>
<name>W4VNX1_9BACI</name>
<dbReference type="Proteomes" id="UP000019102">
    <property type="component" value="Unassembled WGS sequence"/>
</dbReference>
<protein>
    <submittedName>
        <fullName evidence="2">ABC transporter membrane-spanning protein</fullName>
    </submittedName>
</protein>
<proteinExistence type="predicted"/>